<dbReference type="Pfam" id="PF05345">
    <property type="entry name" value="He_PIG"/>
    <property type="match status" value="4"/>
</dbReference>
<feature type="domain" description="Dystroglycan-type cadherin-like" evidence="1">
    <location>
        <begin position="644"/>
        <end position="736"/>
    </location>
</feature>
<dbReference type="EMBL" id="JAEUGD010000066">
    <property type="protein sequence ID" value="MBL6448917.1"/>
    <property type="molecule type" value="Genomic_DNA"/>
</dbReference>
<organism evidence="2 3">
    <name type="scientific">Fulvivirga marina</name>
    <dbReference type="NCBI Taxonomy" id="2494733"/>
    <lineage>
        <taxon>Bacteria</taxon>
        <taxon>Pseudomonadati</taxon>
        <taxon>Bacteroidota</taxon>
        <taxon>Cytophagia</taxon>
        <taxon>Cytophagales</taxon>
        <taxon>Fulvivirgaceae</taxon>
        <taxon>Fulvivirga</taxon>
    </lineage>
</organism>
<dbReference type="NCBIfam" id="TIGR04131">
    <property type="entry name" value="Bac_Flav_CTERM"/>
    <property type="match status" value="1"/>
</dbReference>
<feature type="domain" description="Dystroglycan-type cadherin-like" evidence="1">
    <location>
        <begin position="942"/>
        <end position="1037"/>
    </location>
</feature>
<dbReference type="InterPro" id="IPR013783">
    <property type="entry name" value="Ig-like_fold"/>
</dbReference>
<dbReference type="Proteomes" id="UP000614216">
    <property type="component" value="Unassembled WGS sequence"/>
</dbReference>
<dbReference type="Pfam" id="PF13585">
    <property type="entry name" value="CHU_C"/>
    <property type="match status" value="1"/>
</dbReference>
<dbReference type="Pfam" id="PF18887">
    <property type="entry name" value="MBG_3"/>
    <property type="match status" value="5"/>
</dbReference>
<dbReference type="GO" id="GO:0005509">
    <property type="term" value="F:calcium ion binding"/>
    <property type="evidence" value="ECO:0007669"/>
    <property type="project" value="InterPro"/>
</dbReference>
<evidence type="ECO:0000313" key="2">
    <source>
        <dbReference type="EMBL" id="MBL6448917.1"/>
    </source>
</evidence>
<dbReference type="SUPFAM" id="SSF49313">
    <property type="entry name" value="Cadherin-like"/>
    <property type="match status" value="5"/>
</dbReference>
<keyword evidence="3" id="KW-1185">Reference proteome</keyword>
<dbReference type="InterPro" id="IPR026341">
    <property type="entry name" value="T9SS_type_B"/>
</dbReference>
<protein>
    <submittedName>
        <fullName evidence="2">Gliding motility-associated C-terminal domain-containing protein</fullName>
    </submittedName>
</protein>
<dbReference type="InterPro" id="IPR006644">
    <property type="entry name" value="Cadg"/>
</dbReference>
<dbReference type="InterPro" id="IPR043772">
    <property type="entry name" value="MBG_3"/>
</dbReference>
<reference evidence="2" key="1">
    <citation type="submission" date="2021-01" db="EMBL/GenBank/DDBJ databases">
        <title>Fulvivirga kasyanovii gen. nov., sp nov., a novel member of the phylum Bacteroidetes isolated from seawater in a mussel farm.</title>
        <authorList>
            <person name="Zhao L.-H."/>
            <person name="Wang Z.-J."/>
        </authorList>
    </citation>
    <scope>NUCLEOTIDE SEQUENCE</scope>
    <source>
        <strain evidence="2">29W222</strain>
    </source>
</reference>
<sequence length="1368" mass="144390">METGTFDAMYTYNITTGGQENVDREILLSSGVLPGGVTLMDNGNGTAVLEGTPTETGSFPIELIVREVLFPENNDTQSFTLIINKATATVTLGTTSVVYNGTGQSATATTDPSGLNLVFTYDGSTTLPEDVGAYALEVSVDDANYEGSVSGTFKITKATATVTLGTTSVVYNGTGQSATATTDPSGLNLVFTYDGSTTLPEGVGIYALEVSIDDANYEGSVSGTFEITKATAIVTFSSLSVVFDGNPKLATATTNPADLSLSFTYDGSATPPTNAGSYNVVATVSDPNYTGAASDVFVISKATATITFGSLSFVYDGTSKNASATTSPSGLTVNFTYNDSAIAPVNAGSYAVEGTVNTPNYMGSSSATLTISQATASVTISSLEQNYDGSPKPVTVTTIPAELGTVITYNGSTTVPSAVGTYTVVVTVSETNYSGSATNTLIINGPPTSSGILDVNVNEDAANFVINLKQAFDDPEDNDDVLIYTIESNSNPSLFSNLFINAAKRLIIGFAADQYGDADIVIRVTDSGGLLVEEQFHVSIASVQDNPKISTIPITGILQGESYLYQPVAIDPDVSDVLTYTNVFKPAWLTFTNKEGGVGELSGVAGVSDIGDHFVSLEVSDDKGNKDTQNFTITVAASNEQPAFISTPVTSVAEDDSYTYNITTSDPDDNNRTITAPTLPSWLSLTDNGNGTATLQGTPVNSNVGNHAVLLRVTDIFGVSSDQSFSIVVSNTNDTPEFTSSPVLSAKQSVTYTYNISTADVDVGDSRSIVSTIILPSWLSLTDNGNGTATLTGIHPVNETNNLAYPISLKVQDAGGASATQTFSITVQYENNPPTLDPIADPSPLNEDSGTVTVPLSGISAGDGESQPLTVTASTDNTDLIKGFTINYTSPEPSATITFQPAPNAYGTATVTVLVKDDGAMVKNSIERYFLVTVNPINDKPVFTSSVSDIRVVGGDEYIYHVTTQDVDAGDVLTITGSISAPWLSLDDAGDGTAVLSGTVPSDVTGDFLVTLTVTDELGEFSTQSYTIGINRLPEISDIALAINEDERYSLSVSDFNSGYQDADGDNISKIRVESLPNLMGSFEWKGVAIKPGDVIQVTGGSISGFIYTGPKDQSGQTSFSWSAYDGFNWSQQKAKATIDLIPVNDMPFLTHSDDTLYYSQGDPAREIIEMLIINDVDNIDMAGATIKIETGYVSGEDMLIFDNILNTTITGSFDVSQGVLTLTGVDNRSVYEDALAKIQYRNTVLGVTDVLNKSVSVTVSDGIEVSNKVVRQIKIAEVLPDVKIFNAFTPNADGANDTWYFDNLSFYSEIKISVFDGNGVKVFSCSTQDCQWDGTYNGKPLTVGPYFYTIDLNHGKRKYQGTVTILK</sequence>
<gene>
    <name evidence="2" type="ORF">JMN32_21575</name>
</gene>
<dbReference type="Gene3D" id="2.60.40.10">
    <property type="entry name" value="Immunoglobulins"/>
    <property type="match status" value="6"/>
</dbReference>
<evidence type="ECO:0000313" key="3">
    <source>
        <dbReference type="Proteomes" id="UP000614216"/>
    </source>
</evidence>
<feature type="domain" description="Dystroglycan-type cadherin-like" evidence="1">
    <location>
        <begin position="549"/>
        <end position="642"/>
    </location>
</feature>
<feature type="domain" description="Dystroglycan-type cadherin-like" evidence="1">
    <location>
        <begin position="447"/>
        <end position="547"/>
    </location>
</feature>
<dbReference type="GO" id="GO:0016020">
    <property type="term" value="C:membrane"/>
    <property type="evidence" value="ECO:0007669"/>
    <property type="project" value="InterPro"/>
</dbReference>
<accession>A0A937G1L2</accession>
<dbReference type="InterPro" id="IPR015919">
    <property type="entry name" value="Cadherin-like_sf"/>
</dbReference>
<comment type="caution">
    <text evidence="2">The sequence shown here is derived from an EMBL/GenBank/DDBJ whole genome shotgun (WGS) entry which is preliminary data.</text>
</comment>
<dbReference type="SMART" id="SM00736">
    <property type="entry name" value="CADG"/>
    <property type="match status" value="5"/>
</dbReference>
<dbReference type="RefSeq" id="WP_202858454.1">
    <property type="nucleotide sequence ID" value="NZ_JAEUGD010000066.1"/>
</dbReference>
<evidence type="ECO:0000259" key="1">
    <source>
        <dbReference type="SMART" id="SM00736"/>
    </source>
</evidence>
<name>A0A937G1L2_9BACT</name>
<proteinExistence type="predicted"/>
<feature type="domain" description="Dystroglycan-type cadherin-like" evidence="1">
    <location>
        <begin position="738"/>
        <end position="834"/>
    </location>
</feature>